<dbReference type="PANTHER" id="PTHR43394">
    <property type="entry name" value="ATP-DEPENDENT PERMEASE MDL1, MITOCHONDRIAL"/>
    <property type="match status" value="1"/>
</dbReference>
<dbReference type="InterPro" id="IPR003439">
    <property type="entry name" value="ABC_transporter-like_ATP-bd"/>
</dbReference>
<feature type="transmembrane region" description="Helical" evidence="8">
    <location>
        <begin position="51"/>
        <end position="74"/>
    </location>
</feature>
<evidence type="ECO:0000313" key="11">
    <source>
        <dbReference type="EMBL" id="TLP73098.1"/>
    </source>
</evidence>
<dbReference type="InterPro" id="IPR036640">
    <property type="entry name" value="ABC1_TM_sf"/>
</dbReference>
<evidence type="ECO:0000256" key="2">
    <source>
        <dbReference type="ARBA" id="ARBA00022692"/>
    </source>
</evidence>
<evidence type="ECO:0000256" key="5">
    <source>
        <dbReference type="ARBA" id="ARBA00022989"/>
    </source>
</evidence>
<feature type="region of interest" description="Disordered" evidence="7">
    <location>
        <begin position="638"/>
        <end position="678"/>
    </location>
</feature>
<evidence type="ECO:0000259" key="10">
    <source>
        <dbReference type="PROSITE" id="PS50929"/>
    </source>
</evidence>
<keyword evidence="6 8" id="KW-0472">Membrane</keyword>
<evidence type="ECO:0000313" key="12">
    <source>
        <dbReference type="Proteomes" id="UP000306544"/>
    </source>
</evidence>
<organism evidence="11 12">
    <name type="scientific">Nesterenkonia sphaerica</name>
    <dbReference type="NCBI Taxonomy" id="1804988"/>
    <lineage>
        <taxon>Bacteria</taxon>
        <taxon>Bacillati</taxon>
        <taxon>Actinomycetota</taxon>
        <taxon>Actinomycetes</taxon>
        <taxon>Micrococcales</taxon>
        <taxon>Micrococcaceae</taxon>
        <taxon>Nesterenkonia</taxon>
    </lineage>
</organism>
<feature type="domain" description="ABC transporter" evidence="9">
    <location>
        <begin position="370"/>
        <end position="634"/>
    </location>
</feature>
<proteinExistence type="predicted"/>
<dbReference type="PROSITE" id="PS00211">
    <property type="entry name" value="ABC_TRANSPORTER_1"/>
    <property type="match status" value="1"/>
</dbReference>
<feature type="transmembrane region" description="Helical" evidence="8">
    <location>
        <begin position="314"/>
        <end position="336"/>
    </location>
</feature>
<accession>A0A5R9A393</accession>
<dbReference type="SUPFAM" id="SSF52540">
    <property type="entry name" value="P-loop containing nucleoside triphosphate hydrolases"/>
    <property type="match status" value="1"/>
</dbReference>
<evidence type="ECO:0000256" key="1">
    <source>
        <dbReference type="ARBA" id="ARBA00004651"/>
    </source>
</evidence>
<feature type="transmembrane region" description="Helical" evidence="8">
    <location>
        <begin position="86"/>
        <end position="111"/>
    </location>
</feature>
<dbReference type="Pfam" id="PF00005">
    <property type="entry name" value="ABC_tran"/>
    <property type="match status" value="1"/>
</dbReference>
<gene>
    <name evidence="11" type="ORF">FEF27_10820</name>
</gene>
<evidence type="ECO:0000256" key="7">
    <source>
        <dbReference type="SAM" id="MobiDB-lite"/>
    </source>
</evidence>
<keyword evidence="2 8" id="KW-0812">Transmembrane</keyword>
<keyword evidence="4 11" id="KW-0067">ATP-binding</keyword>
<reference evidence="11 12" key="1">
    <citation type="submission" date="2019-05" db="EMBL/GenBank/DDBJ databases">
        <title>Nesterenkonia sp. GY239, isolated from the Southern Atlantic Ocean.</title>
        <authorList>
            <person name="Zhang G."/>
        </authorList>
    </citation>
    <scope>NUCLEOTIDE SEQUENCE [LARGE SCALE GENOMIC DNA]</scope>
    <source>
        <strain evidence="11 12">GY239</strain>
    </source>
</reference>
<dbReference type="InterPro" id="IPR011527">
    <property type="entry name" value="ABC1_TM_dom"/>
</dbReference>
<dbReference type="RefSeq" id="WP_138170875.1">
    <property type="nucleotide sequence ID" value="NZ_VAWA01000016.1"/>
</dbReference>
<dbReference type="InterPro" id="IPR039421">
    <property type="entry name" value="Type_1_exporter"/>
</dbReference>
<dbReference type="CDD" id="cd18543">
    <property type="entry name" value="ABC_6TM_Rv0194_D1_like"/>
    <property type="match status" value="1"/>
</dbReference>
<evidence type="ECO:0000259" key="9">
    <source>
        <dbReference type="PROSITE" id="PS50893"/>
    </source>
</evidence>
<feature type="transmembrane region" description="Helical" evidence="8">
    <location>
        <begin position="281"/>
        <end position="302"/>
    </location>
</feature>
<protein>
    <submittedName>
        <fullName evidence="11">ABC transporter ATP-binding protein</fullName>
    </submittedName>
</protein>
<comment type="subcellular location">
    <subcellularLocation>
        <location evidence="1">Cell membrane</location>
        <topology evidence="1">Multi-pass membrane protein</topology>
    </subcellularLocation>
</comment>
<comment type="caution">
    <text evidence="11">The sequence shown here is derived from an EMBL/GenBank/DDBJ whole genome shotgun (WGS) entry which is preliminary data.</text>
</comment>
<dbReference type="GO" id="GO:0005524">
    <property type="term" value="F:ATP binding"/>
    <property type="evidence" value="ECO:0007669"/>
    <property type="project" value="UniProtKB-KW"/>
</dbReference>
<dbReference type="InterPro" id="IPR003593">
    <property type="entry name" value="AAA+_ATPase"/>
</dbReference>
<keyword evidence="5 8" id="KW-1133">Transmembrane helix</keyword>
<dbReference type="InterPro" id="IPR017871">
    <property type="entry name" value="ABC_transporter-like_CS"/>
</dbReference>
<dbReference type="EMBL" id="VAWA01000016">
    <property type="protein sequence ID" value="TLP73098.1"/>
    <property type="molecule type" value="Genomic_DNA"/>
</dbReference>
<dbReference type="Proteomes" id="UP000306544">
    <property type="component" value="Unassembled WGS sequence"/>
</dbReference>
<dbReference type="Gene3D" id="3.40.50.300">
    <property type="entry name" value="P-loop containing nucleotide triphosphate hydrolases"/>
    <property type="match status" value="1"/>
</dbReference>
<dbReference type="PROSITE" id="PS50893">
    <property type="entry name" value="ABC_TRANSPORTER_2"/>
    <property type="match status" value="1"/>
</dbReference>
<dbReference type="GO" id="GO:0005886">
    <property type="term" value="C:plasma membrane"/>
    <property type="evidence" value="ECO:0007669"/>
    <property type="project" value="UniProtKB-SubCell"/>
</dbReference>
<evidence type="ECO:0000256" key="4">
    <source>
        <dbReference type="ARBA" id="ARBA00022840"/>
    </source>
</evidence>
<dbReference type="SMART" id="SM00382">
    <property type="entry name" value="AAA"/>
    <property type="match status" value="1"/>
</dbReference>
<sequence length="678" mass="73104">MQQSDQNSSAASSRKLGAQQRAAQARVESGQRRTLIQALARLTPYLEGLKLRWFFGMLSAIGAGIIALSVPVVLGRLVDDIAADDAAAAVVWTAFGIVLALGVLEAFLVFLRRFFVIPPASDAETNMRVSLFTRLIHQSAAFHGAWEAGQLQSRAIADLNMLRRFFAFGSLMLVTSSITVLVGISVMFTWSPVLGALFLCAAIPVMVLGPAFRKKFIHYSRSAQDQAGQVATKVEESVHGIRVLKAFGRGDWARSSFKEEAATLRDLEVSKMRTLAKFQMFMVLLPETVLALCIFTGLYLAAQGDLTPGSLAGFFAMAVVLKQPIEGIGMLIGMVFMAKTSIDRHIDVMDVEPDVVSPAQPRTAPERGLVELEDVHFRYPDAGEDLIRGATLRVEPGETMALVSATGGGTSTLLNLVPRLYDVTGGRVLVDGVDVRDYSLPDLRSRIAVAFEDPTLFSATVKANVLLGTEYQREDAALERTTHTEAAGAPPARREQAPDAEHLDQVLTEALHTADAEFVHHLPEGLETRIGEEGMSLSGGQRQRLALARAIAAKPSVLLLDDPLSALDVRTEERVTARLREVLSGTTTLIVAHRPSTVAMADRVALLHQGRVADVGTHTELLARSSIYASIMKPAPPSGEELMDAIPADHPANRDSPAPGDDVAPSSAGPADFQEINR</sequence>
<feature type="transmembrane region" description="Helical" evidence="8">
    <location>
        <begin position="194"/>
        <end position="212"/>
    </location>
</feature>
<feature type="transmembrane region" description="Helical" evidence="8">
    <location>
        <begin position="165"/>
        <end position="188"/>
    </location>
</feature>
<name>A0A5R9A393_9MICC</name>
<dbReference type="SUPFAM" id="SSF90123">
    <property type="entry name" value="ABC transporter transmembrane region"/>
    <property type="match status" value="1"/>
</dbReference>
<keyword evidence="12" id="KW-1185">Reference proteome</keyword>
<dbReference type="PANTHER" id="PTHR43394:SF1">
    <property type="entry name" value="ATP-BINDING CASSETTE SUB-FAMILY B MEMBER 10, MITOCHONDRIAL"/>
    <property type="match status" value="1"/>
</dbReference>
<evidence type="ECO:0000256" key="3">
    <source>
        <dbReference type="ARBA" id="ARBA00022741"/>
    </source>
</evidence>
<dbReference type="InterPro" id="IPR027417">
    <property type="entry name" value="P-loop_NTPase"/>
</dbReference>
<dbReference type="OrthoDB" id="9806127at2"/>
<evidence type="ECO:0000256" key="8">
    <source>
        <dbReference type="SAM" id="Phobius"/>
    </source>
</evidence>
<dbReference type="GO" id="GO:0015421">
    <property type="term" value="F:ABC-type oligopeptide transporter activity"/>
    <property type="evidence" value="ECO:0007669"/>
    <property type="project" value="TreeGrafter"/>
</dbReference>
<dbReference type="GO" id="GO:0016887">
    <property type="term" value="F:ATP hydrolysis activity"/>
    <property type="evidence" value="ECO:0007669"/>
    <property type="project" value="InterPro"/>
</dbReference>
<evidence type="ECO:0000256" key="6">
    <source>
        <dbReference type="ARBA" id="ARBA00023136"/>
    </source>
</evidence>
<keyword evidence="3" id="KW-0547">Nucleotide-binding</keyword>
<dbReference type="Pfam" id="PF00664">
    <property type="entry name" value="ABC_membrane"/>
    <property type="match status" value="1"/>
</dbReference>
<dbReference type="PROSITE" id="PS50929">
    <property type="entry name" value="ABC_TM1F"/>
    <property type="match status" value="1"/>
</dbReference>
<feature type="domain" description="ABC transmembrane type-1" evidence="10">
    <location>
        <begin position="54"/>
        <end position="337"/>
    </location>
</feature>
<dbReference type="AlphaFoldDB" id="A0A5R9A393"/>
<dbReference type="Gene3D" id="1.20.1560.10">
    <property type="entry name" value="ABC transporter type 1, transmembrane domain"/>
    <property type="match status" value="1"/>
</dbReference>
<feature type="region of interest" description="Disordered" evidence="7">
    <location>
        <begin position="480"/>
        <end position="499"/>
    </location>
</feature>